<dbReference type="InterPro" id="IPR002797">
    <property type="entry name" value="Polysacc_synth"/>
</dbReference>
<evidence type="ECO:0000256" key="2">
    <source>
        <dbReference type="ARBA" id="ARBA00022475"/>
    </source>
</evidence>
<evidence type="ECO:0000256" key="1">
    <source>
        <dbReference type="ARBA" id="ARBA00004651"/>
    </source>
</evidence>
<protein>
    <submittedName>
        <fullName evidence="8">Oligosaccharide flippase family protein</fullName>
    </submittedName>
</protein>
<dbReference type="Pfam" id="PF01943">
    <property type="entry name" value="Polysacc_synt"/>
    <property type="match status" value="1"/>
</dbReference>
<dbReference type="AlphaFoldDB" id="A0A5A9GJ65"/>
<feature type="transmembrane region" description="Helical" evidence="7">
    <location>
        <begin position="185"/>
        <end position="206"/>
    </location>
</feature>
<feature type="transmembrane region" description="Helical" evidence="7">
    <location>
        <begin position="21"/>
        <end position="43"/>
    </location>
</feature>
<comment type="caution">
    <text evidence="8">The sequence shown here is derived from an EMBL/GenBank/DDBJ whole genome shotgun (WGS) entry which is preliminary data.</text>
</comment>
<evidence type="ECO:0000313" key="8">
    <source>
        <dbReference type="EMBL" id="KAA0594407.1"/>
    </source>
</evidence>
<evidence type="ECO:0000256" key="4">
    <source>
        <dbReference type="ARBA" id="ARBA00022989"/>
    </source>
</evidence>
<feature type="transmembrane region" description="Helical" evidence="7">
    <location>
        <begin position="93"/>
        <end position="118"/>
    </location>
</feature>
<feature type="transmembrane region" description="Helical" evidence="7">
    <location>
        <begin position="267"/>
        <end position="284"/>
    </location>
</feature>
<feature type="transmembrane region" description="Helical" evidence="7">
    <location>
        <begin position="162"/>
        <end position="179"/>
    </location>
</feature>
<keyword evidence="2" id="KW-1003">Cell membrane</keyword>
<sequence length="461" mass="47965">MLKGLIGIRSAKQRTGFARHGVATVLVTAATMGLGLLTGILVARTIGPDGRGALTAVLTTVQLLGWLFGMGCGKAVTYALSRDHAAGGRLLSTWTLILLPVAALAIGIGHLLLPTLLAAQPAETLELARLYLPMIAMALLSELMLGLILGDQDFRSFNALNFIQPAGVAILYALLWAAGHFTVEAAVIVQGAMSTLVLVAAATLLVRRHGFGRPDFLLGRQTVWYALRTHGDVVGGVITQRLDLLIIPAFLPAAQVGLYALATSLSWLIVSLSGALATVVMPAATRRGQSGRELVLNSLQATFAIGGLLGGGLFVFADIAIRLVYGPYFADSALPLRLLLPGAVLYAAASILLNGLYAENRPFTATLANLLGMVVTLGGLLLFLRSGGILAAAIVSTVAYTLVFATAAALYRRATGLSWRVFLPDPAMLAALPRRLFDKPSSVTASPAASTVASTAGPAGK</sequence>
<keyword evidence="4 7" id="KW-1133">Transmembrane helix</keyword>
<dbReference type="PANTHER" id="PTHR30250:SF11">
    <property type="entry name" value="O-ANTIGEN TRANSPORTER-RELATED"/>
    <property type="match status" value="1"/>
</dbReference>
<dbReference type="PANTHER" id="PTHR30250">
    <property type="entry name" value="PST FAMILY PREDICTED COLANIC ACID TRANSPORTER"/>
    <property type="match status" value="1"/>
</dbReference>
<dbReference type="RefSeq" id="WP_149232892.1">
    <property type="nucleotide sequence ID" value="NZ_JALJXJ010000011.1"/>
</dbReference>
<dbReference type="OrthoDB" id="8482265at2"/>
<dbReference type="InterPro" id="IPR050833">
    <property type="entry name" value="Poly_Biosynth_Transport"/>
</dbReference>
<feature type="transmembrane region" description="Helical" evidence="7">
    <location>
        <begin position="130"/>
        <end position="150"/>
    </location>
</feature>
<feature type="transmembrane region" description="Helical" evidence="7">
    <location>
        <begin position="296"/>
        <end position="316"/>
    </location>
</feature>
<evidence type="ECO:0000256" key="6">
    <source>
        <dbReference type="SAM" id="MobiDB-lite"/>
    </source>
</evidence>
<feature type="transmembrane region" description="Helical" evidence="7">
    <location>
        <begin position="244"/>
        <end position="261"/>
    </location>
</feature>
<feature type="transmembrane region" description="Helical" evidence="7">
    <location>
        <begin position="336"/>
        <end position="356"/>
    </location>
</feature>
<name>A0A5A9GJ65_AZOLI</name>
<feature type="transmembrane region" description="Helical" evidence="7">
    <location>
        <begin position="389"/>
        <end position="411"/>
    </location>
</feature>
<evidence type="ECO:0000256" key="5">
    <source>
        <dbReference type="ARBA" id="ARBA00023136"/>
    </source>
</evidence>
<evidence type="ECO:0000256" key="3">
    <source>
        <dbReference type="ARBA" id="ARBA00022692"/>
    </source>
</evidence>
<organism evidence="8 9">
    <name type="scientific">Azospirillum lipoferum</name>
    <dbReference type="NCBI Taxonomy" id="193"/>
    <lineage>
        <taxon>Bacteria</taxon>
        <taxon>Pseudomonadati</taxon>
        <taxon>Pseudomonadota</taxon>
        <taxon>Alphaproteobacteria</taxon>
        <taxon>Rhodospirillales</taxon>
        <taxon>Azospirillaceae</taxon>
        <taxon>Azospirillum</taxon>
    </lineage>
</organism>
<dbReference type="EMBL" id="VTTN01000008">
    <property type="protein sequence ID" value="KAA0594407.1"/>
    <property type="molecule type" value="Genomic_DNA"/>
</dbReference>
<proteinExistence type="predicted"/>
<gene>
    <name evidence="8" type="ORF">FZ942_20275</name>
</gene>
<dbReference type="GO" id="GO:0005886">
    <property type="term" value="C:plasma membrane"/>
    <property type="evidence" value="ECO:0007669"/>
    <property type="project" value="UniProtKB-SubCell"/>
</dbReference>
<dbReference type="Proteomes" id="UP000324927">
    <property type="component" value="Unassembled WGS sequence"/>
</dbReference>
<keyword evidence="9" id="KW-1185">Reference proteome</keyword>
<comment type="subcellular location">
    <subcellularLocation>
        <location evidence="1">Cell membrane</location>
        <topology evidence="1">Multi-pass membrane protein</topology>
    </subcellularLocation>
</comment>
<accession>A0A5A9GJ65</accession>
<feature type="transmembrane region" description="Helical" evidence="7">
    <location>
        <begin position="363"/>
        <end position="383"/>
    </location>
</feature>
<keyword evidence="5 7" id="KW-0472">Membrane</keyword>
<reference evidence="8 9" key="1">
    <citation type="submission" date="2019-08" db="EMBL/GenBank/DDBJ databases">
        <authorList>
            <person name="Grouzdev D."/>
            <person name="Tikhonova E."/>
            <person name="Kravchenko I."/>
        </authorList>
    </citation>
    <scope>NUCLEOTIDE SEQUENCE [LARGE SCALE GENOMIC DNA]</scope>
    <source>
        <strain evidence="8 9">59b</strain>
    </source>
</reference>
<feature type="region of interest" description="Disordered" evidence="6">
    <location>
        <begin position="440"/>
        <end position="461"/>
    </location>
</feature>
<evidence type="ECO:0000256" key="7">
    <source>
        <dbReference type="SAM" id="Phobius"/>
    </source>
</evidence>
<evidence type="ECO:0000313" key="9">
    <source>
        <dbReference type="Proteomes" id="UP000324927"/>
    </source>
</evidence>
<keyword evidence="3 7" id="KW-0812">Transmembrane</keyword>